<feature type="transmembrane region" description="Helical" evidence="5">
    <location>
        <begin position="60"/>
        <end position="82"/>
    </location>
</feature>
<proteinExistence type="predicted"/>
<accession>A0A4E0RGY1</accession>
<protein>
    <recommendedName>
        <fullName evidence="8">Tetraspanin family protein</fullName>
    </recommendedName>
</protein>
<evidence type="ECO:0000256" key="1">
    <source>
        <dbReference type="ARBA" id="ARBA00004141"/>
    </source>
</evidence>
<dbReference type="InterPro" id="IPR018499">
    <property type="entry name" value="Tetraspanin/Peripherin"/>
</dbReference>
<dbReference type="GO" id="GO:0016020">
    <property type="term" value="C:membrane"/>
    <property type="evidence" value="ECO:0007669"/>
    <property type="project" value="UniProtKB-SubCell"/>
</dbReference>
<keyword evidence="2 5" id="KW-0812">Transmembrane</keyword>
<organism evidence="6 7">
    <name type="scientific">Fasciola hepatica</name>
    <name type="common">Liver fluke</name>
    <dbReference type="NCBI Taxonomy" id="6192"/>
    <lineage>
        <taxon>Eukaryota</taxon>
        <taxon>Metazoa</taxon>
        <taxon>Spiralia</taxon>
        <taxon>Lophotrochozoa</taxon>
        <taxon>Platyhelminthes</taxon>
        <taxon>Trematoda</taxon>
        <taxon>Digenea</taxon>
        <taxon>Plagiorchiida</taxon>
        <taxon>Echinostomata</taxon>
        <taxon>Echinostomatoidea</taxon>
        <taxon>Fasciolidae</taxon>
        <taxon>Fasciola</taxon>
    </lineage>
</organism>
<dbReference type="Proteomes" id="UP000230066">
    <property type="component" value="Unassembled WGS sequence"/>
</dbReference>
<feature type="transmembrane region" description="Helical" evidence="5">
    <location>
        <begin position="89"/>
        <end position="112"/>
    </location>
</feature>
<gene>
    <name evidence="6" type="ORF">D915_007994</name>
</gene>
<evidence type="ECO:0000256" key="4">
    <source>
        <dbReference type="ARBA" id="ARBA00023136"/>
    </source>
</evidence>
<dbReference type="Pfam" id="PF00335">
    <property type="entry name" value="Tetraspanin"/>
    <property type="match status" value="1"/>
</dbReference>
<evidence type="ECO:0000313" key="6">
    <source>
        <dbReference type="EMBL" id="THD20898.1"/>
    </source>
</evidence>
<comment type="caution">
    <text evidence="6">The sequence shown here is derived from an EMBL/GenBank/DDBJ whole genome shotgun (WGS) entry which is preliminary data.</text>
</comment>
<keyword evidence="7" id="KW-1185">Reference proteome</keyword>
<evidence type="ECO:0000256" key="3">
    <source>
        <dbReference type="ARBA" id="ARBA00022989"/>
    </source>
</evidence>
<dbReference type="AlphaFoldDB" id="A0A4E0RGY1"/>
<reference evidence="6" key="1">
    <citation type="submission" date="2019-03" db="EMBL/GenBank/DDBJ databases">
        <title>Improved annotation for the trematode Fasciola hepatica.</title>
        <authorList>
            <person name="Choi Y.-J."/>
            <person name="Martin J."/>
            <person name="Mitreva M."/>
        </authorList>
    </citation>
    <scope>NUCLEOTIDE SEQUENCE [LARGE SCALE GENOMIC DNA]</scope>
</reference>
<feature type="transmembrane region" description="Helical" evidence="5">
    <location>
        <begin position="16"/>
        <end position="40"/>
    </location>
</feature>
<comment type="subcellular location">
    <subcellularLocation>
        <location evidence="1">Membrane</location>
        <topology evidence="1">Multi-pass membrane protein</topology>
    </subcellularLocation>
</comment>
<dbReference type="EMBL" id="JXXN02004077">
    <property type="protein sequence ID" value="THD20898.1"/>
    <property type="molecule type" value="Genomic_DNA"/>
</dbReference>
<evidence type="ECO:0000256" key="2">
    <source>
        <dbReference type="ARBA" id="ARBA00022692"/>
    </source>
</evidence>
<evidence type="ECO:0000313" key="7">
    <source>
        <dbReference type="Proteomes" id="UP000230066"/>
    </source>
</evidence>
<name>A0A4E0RGY1_FASHE</name>
<evidence type="ECO:0000256" key="5">
    <source>
        <dbReference type="SAM" id="Phobius"/>
    </source>
</evidence>
<sequence>MSRKSKCCTLQKLLRFLLYGLNFILLLSTTVCLICSAILWDTLHRYAAFHGNPLAPLVVVFTIISGLIVLLTLFGLFAVFVMNPFTIQLYIYCTAISTVIMTGCAVASILYVPKVDQIVENILGSNMLQQFDTDEQQSRLHMIEEEVSSTK</sequence>
<keyword evidence="4 5" id="KW-0472">Membrane</keyword>
<keyword evidence="3 5" id="KW-1133">Transmembrane helix</keyword>
<evidence type="ECO:0008006" key="8">
    <source>
        <dbReference type="Google" id="ProtNLM"/>
    </source>
</evidence>